<accession>A0A1I4UJ79</accession>
<feature type="domain" description="Transcription regulator PadR N-terminal" evidence="2">
    <location>
        <begin position="132"/>
        <end position="200"/>
    </location>
</feature>
<feature type="compositionally biased region" description="Gly residues" evidence="1">
    <location>
        <begin position="86"/>
        <end position="115"/>
    </location>
</feature>
<dbReference type="RefSeq" id="WP_093338470.1">
    <property type="nucleotide sequence ID" value="NZ_FOUY01000004.1"/>
</dbReference>
<dbReference type="InterPro" id="IPR005149">
    <property type="entry name" value="Tscrpt_reg_PadR_N"/>
</dbReference>
<dbReference type="Gene3D" id="1.10.10.10">
    <property type="entry name" value="Winged helix-like DNA-binding domain superfamily/Winged helix DNA-binding domain"/>
    <property type="match status" value="1"/>
</dbReference>
<gene>
    <name evidence="3" type="ORF">SAMN05216207_1004127</name>
</gene>
<dbReference type="GO" id="GO:0003677">
    <property type="term" value="F:DNA binding"/>
    <property type="evidence" value="ECO:0007669"/>
    <property type="project" value="UniProtKB-KW"/>
</dbReference>
<evidence type="ECO:0000259" key="2">
    <source>
        <dbReference type="Pfam" id="PF03551"/>
    </source>
</evidence>
<dbReference type="PANTHER" id="PTHR43252:SF2">
    <property type="entry name" value="TRANSCRIPTION REGULATOR, PADR-LIKE FAMILY"/>
    <property type="match status" value="1"/>
</dbReference>
<dbReference type="InterPro" id="IPR036388">
    <property type="entry name" value="WH-like_DNA-bd_sf"/>
</dbReference>
<feature type="compositionally biased region" description="Basic and acidic residues" evidence="1">
    <location>
        <begin position="52"/>
        <end position="65"/>
    </location>
</feature>
<keyword evidence="3" id="KW-0238">DNA-binding</keyword>
<dbReference type="Pfam" id="PF03551">
    <property type="entry name" value="PadR"/>
    <property type="match status" value="1"/>
</dbReference>
<dbReference type="InterPro" id="IPR036390">
    <property type="entry name" value="WH_DNA-bd_sf"/>
</dbReference>
<dbReference type="PANTHER" id="PTHR43252">
    <property type="entry name" value="TRANSCRIPTIONAL REGULATOR YQJI"/>
    <property type="match status" value="1"/>
</dbReference>
<dbReference type="AlphaFoldDB" id="A0A1I4UJ79"/>
<dbReference type="OrthoDB" id="1683430at2"/>
<organism evidence="3 4">
    <name type="scientific">Pseudonocardia ammonioxydans</name>
    <dbReference type="NCBI Taxonomy" id="260086"/>
    <lineage>
        <taxon>Bacteria</taxon>
        <taxon>Bacillati</taxon>
        <taxon>Actinomycetota</taxon>
        <taxon>Actinomycetes</taxon>
        <taxon>Pseudonocardiales</taxon>
        <taxon>Pseudonocardiaceae</taxon>
        <taxon>Pseudonocardia</taxon>
    </lineage>
</organism>
<name>A0A1I4UJ79_PSUAM</name>
<reference evidence="3 4" key="1">
    <citation type="submission" date="2016-10" db="EMBL/GenBank/DDBJ databases">
        <authorList>
            <person name="de Groot N.N."/>
        </authorList>
    </citation>
    <scope>NUCLEOTIDE SEQUENCE [LARGE SCALE GENOMIC DNA]</scope>
    <source>
        <strain evidence="3 4">CGMCC 4.1877</strain>
    </source>
</reference>
<dbReference type="EMBL" id="FOUY01000004">
    <property type="protein sequence ID" value="SFM88951.1"/>
    <property type="molecule type" value="Genomic_DNA"/>
</dbReference>
<feature type="compositionally biased region" description="Basic residues" evidence="1">
    <location>
        <begin position="70"/>
        <end position="81"/>
    </location>
</feature>
<evidence type="ECO:0000256" key="1">
    <source>
        <dbReference type="SAM" id="MobiDB-lite"/>
    </source>
</evidence>
<evidence type="ECO:0000313" key="4">
    <source>
        <dbReference type="Proteomes" id="UP000199614"/>
    </source>
</evidence>
<dbReference type="SUPFAM" id="SSF46785">
    <property type="entry name" value="Winged helix' DNA-binding domain"/>
    <property type="match status" value="1"/>
</dbReference>
<keyword evidence="4" id="KW-1185">Reference proteome</keyword>
<sequence length="270" mass="28926">MTTRDIPWGPPFARRGRRSGFRHPWARSGPGIPFPCGPEEAAVHDPDDENDQHDNDRPGREHERPGPPGRGRRHHRGGPHPRGRDFGPGGFGPGGFGPGGPFGPGGFGPGGPGRGFGRRGRRTARGDVRTAVLAVVADGPRHGYEIIQEITARSGGQWKPSPGSVYPMLSQLEDEGLVRSEQSDGRRVVHLTEEGTRHVEEHRATLDAVWAPFTAGNEASDEPGDGFAEELSKLFAAAQQVAAAGTPEQIASATESLTEARKALYRLLAE</sequence>
<evidence type="ECO:0000313" key="3">
    <source>
        <dbReference type="EMBL" id="SFM88951.1"/>
    </source>
</evidence>
<proteinExistence type="predicted"/>
<feature type="region of interest" description="Disordered" evidence="1">
    <location>
        <begin position="1"/>
        <end position="124"/>
    </location>
</feature>
<feature type="compositionally biased region" description="Basic residues" evidence="1">
    <location>
        <begin position="14"/>
        <end position="25"/>
    </location>
</feature>
<protein>
    <submittedName>
        <fullName evidence="3">DNA-binding transcriptional regulator, PadR family</fullName>
    </submittedName>
</protein>
<dbReference type="Proteomes" id="UP000199614">
    <property type="component" value="Unassembled WGS sequence"/>
</dbReference>